<proteinExistence type="inferred from homology"/>
<dbReference type="GO" id="GO:0005886">
    <property type="term" value="C:plasma membrane"/>
    <property type="evidence" value="ECO:0007669"/>
    <property type="project" value="UniProtKB-SubCell"/>
</dbReference>
<dbReference type="Gene3D" id="2.60.40.150">
    <property type="entry name" value="C2 domain"/>
    <property type="match status" value="3"/>
</dbReference>
<keyword evidence="12" id="KW-0445">Lipid transport</keyword>
<sequence length="798" mass="90127">MEFRNGKPPPVVKDGDMEEWQSLVVPLGGSIVVCAFCYFLGRNEYSVFWLLIIVIFNVLKSYLWKKRETRLVSLRAARMREREVITAQLADLPAWVQFPDTERVEWMNKVIQQMWPYIAEYTKVFMTDIIVPQVKQQMPAMFKSFKFTKMDIGDTGCRVGGIKVYTHNVGRDRIIVDMDVAYAGDADFTVNCCGFTGGMNQIQFSGKLRCILKPLLPYPPMVGGISGTFLEMPKVDFNLTGMGEMVELPGLMNAIRTVVNSQIAAMCVVPNEIVVPLAPDVDVTQLFFPEPNGLIRLRIIEARNLENRDISFIQKGKSDPYCEVQVGSQFFKTRTIDNDLNPVWNETFEAVVDVADGQHLRIECFDEDRGQQDEELGRLNVPLAHIRDKGKLDKWFPLEGCKHGDMHIKASWFTLSSDPAHLEKEEWEAEWLQADKPVHSALLLVFIDNISDLPYPKANLEPSPFVKLTLGKQEKITAVKTKTVNPLFQQRFQFFVKHPAGQELKIESFDEGTRKSLGLLTLPLSHLMKEPKMEMYQTTLMLSLGVHQSPIVVTLRLRGLIAAKARPIDPSEIDDATLSHYATGSYIERANGEHWRGSGDIPQNGNGYLSSNGNSPVKKLIDENNLTDRSGSVSSLLSDQKKKKGIGKLFSKKEKNGSLDPGNAQRGELEMAIRYVDATNRLEVRLLRARHLRPISKEGRANPYVSCCLIQTDDGKIVEKKKTATLTNTLEPVYDNHFEFAVSRSDLANYKVGLKVKDETNYGMLAKYPSIGHIEIRLDALPNNQLAQQWVALLAERK</sequence>
<evidence type="ECO:0000259" key="16">
    <source>
        <dbReference type="PROSITE" id="PS50004"/>
    </source>
</evidence>
<comment type="caution">
    <text evidence="18">The sequence shown here is derived from an EMBL/GenBank/DDBJ whole genome shotgun (WGS) entry which is preliminary data.</text>
</comment>
<dbReference type="GO" id="GO:0005544">
    <property type="term" value="F:calcium-dependent phospholipid binding"/>
    <property type="evidence" value="ECO:0007669"/>
    <property type="project" value="TreeGrafter"/>
</dbReference>
<comment type="similarity">
    <text evidence="3">Belongs to the extended synaptotagmin family.</text>
</comment>
<feature type="domain" description="C2" evidence="16">
    <location>
        <begin position="665"/>
        <end position="791"/>
    </location>
</feature>
<evidence type="ECO:0000313" key="19">
    <source>
        <dbReference type="Proteomes" id="UP001432322"/>
    </source>
</evidence>
<dbReference type="GO" id="GO:0005789">
    <property type="term" value="C:endoplasmic reticulum membrane"/>
    <property type="evidence" value="ECO:0007669"/>
    <property type="project" value="UniProtKB-SubCell"/>
</dbReference>
<keyword evidence="13" id="KW-0446">Lipid-binding</keyword>
<dbReference type="InterPro" id="IPR031468">
    <property type="entry name" value="SMP_LBD"/>
</dbReference>
<keyword evidence="10" id="KW-0106">Calcium</keyword>
<feature type="transmembrane region" description="Helical" evidence="15">
    <location>
        <begin position="20"/>
        <end position="40"/>
    </location>
</feature>
<feature type="domain" description="C2" evidence="16">
    <location>
        <begin position="269"/>
        <end position="396"/>
    </location>
</feature>
<keyword evidence="19" id="KW-1185">Reference proteome</keyword>
<evidence type="ECO:0000256" key="8">
    <source>
        <dbReference type="ARBA" id="ARBA00022737"/>
    </source>
</evidence>
<keyword evidence="7" id="KW-0479">Metal-binding</keyword>
<accession>A0AAV5VM83</accession>
<dbReference type="PROSITE" id="PS51847">
    <property type="entry name" value="SMP"/>
    <property type="match status" value="1"/>
</dbReference>
<dbReference type="Proteomes" id="UP001432322">
    <property type="component" value="Unassembled WGS sequence"/>
</dbReference>
<keyword evidence="14 15" id="KW-0472">Membrane</keyword>
<evidence type="ECO:0000256" key="2">
    <source>
        <dbReference type="ARBA" id="ARBA00004477"/>
    </source>
</evidence>
<protein>
    <recommendedName>
        <fullName evidence="20">Esyt-2</fullName>
    </recommendedName>
</protein>
<dbReference type="EMBL" id="BTSY01000003">
    <property type="protein sequence ID" value="GMT19065.1"/>
    <property type="molecule type" value="Genomic_DNA"/>
</dbReference>
<dbReference type="GO" id="GO:0005509">
    <property type="term" value="F:calcium ion binding"/>
    <property type="evidence" value="ECO:0007669"/>
    <property type="project" value="TreeGrafter"/>
</dbReference>
<dbReference type="CDD" id="cd04050">
    <property type="entry name" value="C2B_Synaptotagmin-like"/>
    <property type="match status" value="1"/>
</dbReference>
<dbReference type="GO" id="GO:0008429">
    <property type="term" value="F:phosphatidylethanolamine binding"/>
    <property type="evidence" value="ECO:0007669"/>
    <property type="project" value="TreeGrafter"/>
</dbReference>
<keyword evidence="4" id="KW-0813">Transport</keyword>
<evidence type="ECO:0000256" key="1">
    <source>
        <dbReference type="ARBA" id="ARBA00004202"/>
    </source>
</evidence>
<dbReference type="InterPro" id="IPR037733">
    <property type="entry name" value="Ext_Synaptotagmin_C2A"/>
</dbReference>
<dbReference type="FunFam" id="2.60.40.150:FF:000025">
    <property type="entry name" value="Extended synaptotagmin 2"/>
    <property type="match status" value="1"/>
</dbReference>
<comment type="subcellular location">
    <subcellularLocation>
        <location evidence="1">Cell membrane</location>
        <topology evidence="1">Peripheral membrane protein</topology>
    </subcellularLocation>
    <subcellularLocation>
        <location evidence="2">Endoplasmic reticulum membrane</location>
        <topology evidence="2">Multi-pass membrane protein</topology>
    </subcellularLocation>
</comment>
<evidence type="ECO:0000256" key="3">
    <source>
        <dbReference type="ARBA" id="ARBA00005867"/>
    </source>
</evidence>
<evidence type="ECO:0000313" key="18">
    <source>
        <dbReference type="EMBL" id="GMT19065.1"/>
    </source>
</evidence>
<evidence type="ECO:0000256" key="5">
    <source>
        <dbReference type="ARBA" id="ARBA00022475"/>
    </source>
</evidence>
<reference evidence="18" key="1">
    <citation type="submission" date="2023-10" db="EMBL/GenBank/DDBJ databases">
        <title>Genome assembly of Pristionchus species.</title>
        <authorList>
            <person name="Yoshida K."/>
            <person name="Sommer R.J."/>
        </authorList>
    </citation>
    <scope>NUCLEOTIDE SEQUENCE</scope>
    <source>
        <strain evidence="18">RS5133</strain>
    </source>
</reference>
<evidence type="ECO:0000256" key="12">
    <source>
        <dbReference type="ARBA" id="ARBA00023055"/>
    </source>
</evidence>
<dbReference type="FunFam" id="2.60.40.150:FF:000322">
    <property type="entry name" value="Extended SYnapTotagmin homolog"/>
    <property type="match status" value="1"/>
</dbReference>
<dbReference type="InterPro" id="IPR051634">
    <property type="entry name" value="Extended_Synaptotagmin"/>
</dbReference>
<evidence type="ECO:0000256" key="11">
    <source>
        <dbReference type="ARBA" id="ARBA00022989"/>
    </source>
</evidence>
<dbReference type="InterPro" id="IPR037749">
    <property type="entry name" value="Ext_Synaptotagmin_C2B"/>
</dbReference>
<dbReference type="PANTHER" id="PTHR45761:SF1">
    <property type="entry name" value="EXTENDED SYNAPTOTAGMIN-LIKE PROTEIN 2, ISOFORM C"/>
    <property type="match status" value="1"/>
</dbReference>
<keyword evidence="5" id="KW-1003">Cell membrane</keyword>
<dbReference type="GO" id="GO:0006869">
    <property type="term" value="P:lipid transport"/>
    <property type="evidence" value="ECO:0007669"/>
    <property type="project" value="UniProtKB-KW"/>
</dbReference>
<dbReference type="InterPro" id="IPR035892">
    <property type="entry name" value="C2_domain_sf"/>
</dbReference>
<dbReference type="PANTHER" id="PTHR45761">
    <property type="entry name" value="EXTENDED SYNAPTOTAGMIN-LIKE PROTEIN 2, ISOFORM C"/>
    <property type="match status" value="1"/>
</dbReference>
<dbReference type="AlphaFoldDB" id="A0AAV5VM83"/>
<dbReference type="SUPFAM" id="SSF49562">
    <property type="entry name" value="C2 domain (Calcium/lipid-binding domain, CaLB)"/>
    <property type="match status" value="3"/>
</dbReference>
<name>A0AAV5VM83_9BILA</name>
<evidence type="ECO:0000256" key="4">
    <source>
        <dbReference type="ARBA" id="ARBA00022448"/>
    </source>
</evidence>
<dbReference type="Pfam" id="PF17047">
    <property type="entry name" value="SMP_LBD"/>
    <property type="match status" value="1"/>
</dbReference>
<evidence type="ECO:0000256" key="7">
    <source>
        <dbReference type="ARBA" id="ARBA00022723"/>
    </source>
</evidence>
<evidence type="ECO:0008006" key="20">
    <source>
        <dbReference type="Google" id="ProtNLM"/>
    </source>
</evidence>
<keyword evidence="6 15" id="KW-0812">Transmembrane</keyword>
<dbReference type="CDD" id="cd08391">
    <property type="entry name" value="C2A_C2C_Synaptotagmin_like"/>
    <property type="match status" value="1"/>
</dbReference>
<keyword evidence="9" id="KW-0256">Endoplasmic reticulum</keyword>
<dbReference type="GO" id="GO:0061817">
    <property type="term" value="P:endoplasmic reticulum-plasma membrane tethering"/>
    <property type="evidence" value="ECO:0007669"/>
    <property type="project" value="InterPro"/>
</dbReference>
<dbReference type="PROSITE" id="PS50004">
    <property type="entry name" value="C2"/>
    <property type="match status" value="3"/>
</dbReference>
<dbReference type="GO" id="GO:0035091">
    <property type="term" value="F:phosphatidylinositol binding"/>
    <property type="evidence" value="ECO:0007669"/>
    <property type="project" value="TreeGrafter"/>
</dbReference>
<evidence type="ECO:0000256" key="10">
    <source>
        <dbReference type="ARBA" id="ARBA00022837"/>
    </source>
</evidence>
<keyword evidence="8" id="KW-0677">Repeat</keyword>
<dbReference type="SMART" id="SM00239">
    <property type="entry name" value="C2"/>
    <property type="match status" value="3"/>
</dbReference>
<dbReference type="Pfam" id="PF00168">
    <property type="entry name" value="C2"/>
    <property type="match status" value="3"/>
</dbReference>
<feature type="transmembrane region" description="Helical" evidence="15">
    <location>
        <begin position="47"/>
        <end position="64"/>
    </location>
</feature>
<feature type="domain" description="C2" evidence="16">
    <location>
        <begin position="421"/>
        <end position="537"/>
    </location>
</feature>
<dbReference type="InterPro" id="IPR000008">
    <property type="entry name" value="C2_dom"/>
</dbReference>
<gene>
    <name evidence="18" type="ORF">PFISCL1PPCAC_10362</name>
</gene>
<dbReference type="GO" id="GO:0031210">
    <property type="term" value="F:phosphatidylcholine binding"/>
    <property type="evidence" value="ECO:0007669"/>
    <property type="project" value="TreeGrafter"/>
</dbReference>
<evidence type="ECO:0000259" key="17">
    <source>
        <dbReference type="PROSITE" id="PS51847"/>
    </source>
</evidence>
<evidence type="ECO:0000256" key="6">
    <source>
        <dbReference type="ARBA" id="ARBA00022692"/>
    </source>
</evidence>
<evidence type="ECO:0000256" key="9">
    <source>
        <dbReference type="ARBA" id="ARBA00022824"/>
    </source>
</evidence>
<keyword evidence="11 15" id="KW-1133">Transmembrane helix</keyword>
<evidence type="ECO:0000256" key="14">
    <source>
        <dbReference type="ARBA" id="ARBA00023136"/>
    </source>
</evidence>
<feature type="domain" description="SMP-LTD" evidence="17">
    <location>
        <begin position="100"/>
        <end position="278"/>
    </location>
</feature>
<dbReference type="CDD" id="cd21670">
    <property type="entry name" value="SMP_ESyt"/>
    <property type="match status" value="1"/>
</dbReference>
<evidence type="ECO:0000256" key="15">
    <source>
        <dbReference type="SAM" id="Phobius"/>
    </source>
</evidence>
<dbReference type="InterPro" id="IPR039010">
    <property type="entry name" value="Synaptotagmin_SMP"/>
</dbReference>
<evidence type="ECO:0000256" key="13">
    <source>
        <dbReference type="ARBA" id="ARBA00023121"/>
    </source>
</evidence>
<organism evidence="18 19">
    <name type="scientific">Pristionchus fissidentatus</name>
    <dbReference type="NCBI Taxonomy" id="1538716"/>
    <lineage>
        <taxon>Eukaryota</taxon>
        <taxon>Metazoa</taxon>
        <taxon>Ecdysozoa</taxon>
        <taxon>Nematoda</taxon>
        <taxon>Chromadorea</taxon>
        <taxon>Rhabditida</taxon>
        <taxon>Rhabditina</taxon>
        <taxon>Diplogasteromorpha</taxon>
        <taxon>Diplogasteroidea</taxon>
        <taxon>Neodiplogasteridae</taxon>
        <taxon>Pristionchus</taxon>
    </lineage>
</organism>